<protein>
    <submittedName>
        <fullName evidence="1">Uncharacterized protein</fullName>
    </submittedName>
</protein>
<dbReference type="KEGG" id="tab:CIG75_00605"/>
<reference evidence="1 2" key="1">
    <citation type="journal article" date="2015" name="Int. J. Syst. Evol. Microbiol.">
        <title>Tumebacillus algifaecis sp. nov., isolated from decomposing algal scum.</title>
        <authorList>
            <person name="Wu Y.F."/>
            <person name="Zhang B."/>
            <person name="Xing P."/>
            <person name="Wu Q.L."/>
            <person name="Liu S.J."/>
        </authorList>
    </citation>
    <scope>NUCLEOTIDE SEQUENCE [LARGE SCALE GENOMIC DNA]</scope>
    <source>
        <strain evidence="1 2">THMBR28</strain>
    </source>
</reference>
<name>A0A223CWX0_9BACL</name>
<organism evidence="1 2">
    <name type="scientific">Tumebacillus algifaecis</name>
    <dbReference type="NCBI Taxonomy" id="1214604"/>
    <lineage>
        <taxon>Bacteria</taxon>
        <taxon>Bacillati</taxon>
        <taxon>Bacillota</taxon>
        <taxon>Bacilli</taxon>
        <taxon>Bacillales</taxon>
        <taxon>Alicyclobacillaceae</taxon>
        <taxon>Tumebacillus</taxon>
    </lineage>
</organism>
<dbReference type="OrthoDB" id="2879095at2"/>
<gene>
    <name evidence="1" type="ORF">CIG75_00605</name>
</gene>
<proteinExistence type="predicted"/>
<sequence length="111" mass="12752">MKEGIVMLKIHNGLKDGKSHYDAICGHWRTAAGRLKFIQYTVGINRWNFVCVFKPSIWGYVETGHEKGRKYFEGVEAPVDMLSKLQEAEVKLLQKFGRGRELAYAFLSEVE</sequence>
<accession>A0A223CWX0</accession>
<dbReference type="AlphaFoldDB" id="A0A223CWX0"/>
<evidence type="ECO:0000313" key="2">
    <source>
        <dbReference type="Proteomes" id="UP000214688"/>
    </source>
</evidence>
<dbReference type="RefSeq" id="WP_094234883.1">
    <property type="nucleotide sequence ID" value="NZ_CP022657.1"/>
</dbReference>
<keyword evidence="2" id="KW-1185">Reference proteome</keyword>
<evidence type="ECO:0000313" key="1">
    <source>
        <dbReference type="EMBL" id="ASS73623.1"/>
    </source>
</evidence>
<dbReference type="Proteomes" id="UP000214688">
    <property type="component" value="Chromosome"/>
</dbReference>
<dbReference type="EMBL" id="CP022657">
    <property type="protein sequence ID" value="ASS73623.1"/>
    <property type="molecule type" value="Genomic_DNA"/>
</dbReference>